<gene>
    <name evidence="4" type="ORF">HNR10_000137</name>
</gene>
<dbReference type="SUPFAM" id="SSF52047">
    <property type="entry name" value="RNI-like"/>
    <property type="match status" value="1"/>
</dbReference>
<reference evidence="4 5" key="1">
    <citation type="submission" date="2020-07" db="EMBL/GenBank/DDBJ databases">
        <title>Sequencing the genomes of 1000 actinobacteria strains.</title>
        <authorList>
            <person name="Klenk H.-P."/>
        </authorList>
    </citation>
    <scope>NUCLEOTIDE SEQUENCE [LARGE SCALE GENOMIC DNA]</scope>
    <source>
        <strain evidence="4 5">DSM 44442</strain>
    </source>
</reference>
<evidence type="ECO:0000259" key="3">
    <source>
        <dbReference type="PROSITE" id="PS50837"/>
    </source>
</evidence>
<dbReference type="InterPro" id="IPR032675">
    <property type="entry name" value="LRR_dom_sf"/>
</dbReference>
<evidence type="ECO:0000256" key="1">
    <source>
        <dbReference type="ARBA" id="ARBA00022741"/>
    </source>
</evidence>
<dbReference type="Pfam" id="PF22733">
    <property type="entry name" value="NNH1"/>
    <property type="match status" value="1"/>
</dbReference>
<organism evidence="4 5">
    <name type="scientific">Nocardiopsis aegyptia</name>
    <dbReference type="NCBI Taxonomy" id="220378"/>
    <lineage>
        <taxon>Bacteria</taxon>
        <taxon>Bacillati</taxon>
        <taxon>Actinomycetota</taxon>
        <taxon>Actinomycetes</taxon>
        <taxon>Streptosporangiales</taxon>
        <taxon>Nocardiopsidaceae</taxon>
        <taxon>Nocardiopsis</taxon>
    </lineage>
</organism>
<dbReference type="GO" id="GO:0005524">
    <property type="term" value="F:ATP binding"/>
    <property type="evidence" value="ECO:0007669"/>
    <property type="project" value="UniProtKB-KW"/>
</dbReference>
<accession>A0A7Z0EII6</accession>
<evidence type="ECO:0000313" key="5">
    <source>
        <dbReference type="Proteomes" id="UP000572051"/>
    </source>
</evidence>
<keyword evidence="1" id="KW-0547">Nucleotide-binding</keyword>
<dbReference type="InterPro" id="IPR054547">
    <property type="entry name" value="NNH1"/>
</dbReference>
<dbReference type="PANTHER" id="PTHR46844">
    <property type="entry name" value="SLR5058 PROTEIN"/>
    <property type="match status" value="1"/>
</dbReference>
<dbReference type="EMBL" id="JACCFS010000001">
    <property type="protein sequence ID" value="NYJ32256.1"/>
    <property type="molecule type" value="Genomic_DNA"/>
</dbReference>
<keyword evidence="2" id="KW-0067">ATP-binding</keyword>
<feature type="domain" description="NACHT" evidence="3">
    <location>
        <begin position="263"/>
        <end position="596"/>
    </location>
</feature>
<dbReference type="SUPFAM" id="SSF52540">
    <property type="entry name" value="P-loop containing nucleoside triphosphate hydrolases"/>
    <property type="match status" value="1"/>
</dbReference>
<dbReference type="PANTHER" id="PTHR46844:SF1">
    <property type="entry name" value="SLR5058 PROTEIN"/>
    <property type="match status" value="1"/>
</dbReference>
<dbReference type="Gene3D" id="3.40.50.300">
    <property type="entry name" value="P-loop containing nucleotide triphosphate hydrolases"/>
    <property type="match status" value="1"/>
</dbReference>
<evidence type="ECO:0000256" key="2">
    <source>
        <dbReference type="ARBA" id="ARBA00022840"/>
    </source>
</evidence>
<dbReference type="Gene3D" id="3.80.10.10">
    <property type="entry name" value="Ribonuclease Inhibitor"/>
    <property type="match status" value="1"/>
</dbReference>
<name>A0A7Z0EII6_9ACTN</name>
<dbReference type="RefSeq" id="WP_179819981.1">
    <property type="nucleotide sequence ID" value="NZ_JACCFS010000001.1"/>
</dbReference>
<dbReference type="InterPro" id="IPR007111">
    <property type="entry name" value="NACHT_NTPase"/>
</dbReference>
<dbReference type="AlphaFoldDB" id="A0A7Z0EII6"/>
<keyword evidence="5" id="KW-1185">Reference proteome</keyword>
<dbReference type="InterPro" id="IPR027417">
    <property type="entry name" value="P-loop_NTPase"/>
</dbReference>
<comment type="caution">
    <text evidence="4">The sequence shown here is derived from an EMBL/GenBank/DDBJ whole genome shotgun (WGS) entry which is preliminary data.</text>
</comment>
<dbReference type="Pfam" id="PF05729">
    <property type="entry name" value="NACHT"/>
    <property type="match status" value="1"/>
</dbReference>
<protein>
    <recommendedName>
        <fullName evidence="3">NACHT domain-containing protein</fullName>
    </recommendedName>
</protein>
<dbReference type="PROSITE" id="PS50837">
    <property type="entry name" value="NACHT"/>
    <property type="match status" value="1"/>
</dbReference>
<sequence length="1086" mass="121546">MYDVALKLGVAVVKAACGMWIGNPIAQSATTTVVDLVQQKVTGKRDQRRLERRFAEIEESIADRIVSYLDHEFRGLPDHEREAAVLAVTDSFTRAGLTDRTLFEQDLDALYLERYIRDRNPHATRDLSDAAVSLYDRVLPESCAYVLATVSTLPDFQAGAFTELLRREALILEHLEEVLDRIPQRPEGREEDPEAAFETAYRRKAAERWDVLELFGTDAHTRRYRLSLAYLSLRVGGWAEESASGIPEEPADRRVEQVLAAHSRTFLRGPAGTGKTTLLQWAAVRACRGDFPDEMAAWDGLIPFLVPLRRYVGERLPEPEDFLRHTGRHLAEQAPPGWVARILAEGRGVVLVDGVDELPSNEREKARRWLRDLLSDFPDCRYVVTTRPGAASESWLDADGFVSAELQPLREEDLRAFIHHWHEAVRGGTADEAERDRLNGYERELTQKVLGRRHLRAIASTPLLCALLCALYRDRHTSLPRDRIEVYEAALAMLLKDRDEQRGIGGVDLSRRELVLLLQELAKWLVLNGSSDAPLVTARRQVERVLATMHRVGDGAEDVFTHLVVRSGLLQCPTVDRVGFLHRTFEEYLAAKALVEEDSFPLLVRHAHDDQWHEVVVMAAGHTTPAQREELIGGLLERAGRVGKHRDRLLLVAFACLETSPRLSRRLSDEVRDRVRSILPPRTRDHVHALSMVGEYALPLLAAVPPENARQAAKSIETASAIGGPQAVPVIARALEFDSESVMLAAQRAWWKEPGEELARVLFPVIEERRPHYYVPVAADRIRLQARYMPDNPRVSVEGADGDGLDELAELDGVTFVDLRNRFGARWHDIDLAPLASLPRLDKLYVDGEACVERLAPLTGCPITSLELSHPAHTRDLALVQGFTALRHLGFTRSLPAVPFGALVPERGLESFSLQRVPLRDLRYLADAPDSTTALDVFQCPSLAGLDGVESQAGSLETLTVRQFDSLRPFSLEGIDSLGALTGLRVDRWTWELPGSDRWIARLPRLRRLYLDFGLRMPDTVPSWVGDLPHLEHLYLQVEAPVSLRPLAGRENLTVHVPRGARVLGADRLGTGSSLQRTTTGGVVPW</sequence>
<evidence type="ECO:0000313" key="4">
    <source>
        <dbReference type="EMBL" id="NYJ32256.1"/>
    </source>
</evidence>
<proteinExistence type="predicted"/>
<dbReference type="Proteomes" id="UP000572051">
    <property type="component" value="Unassembled WGS sequence"/>
</dbReference>